<keyword evidence="4" id="KW-1185">Reference proteome</keyword>
<dbReference type="Ensembl" id="ENSPMRT00000030651.1">
    <property type="protein sequence ID" value="ENSPMRP00000028890.1"/>
    <property type="gene ID" value="ENSPMRG00000018631.1"/>
</dbReference>
<protein>
    <recommendedName>
        <fullName evidence="2">Ig-like domain-containing protein</fullName>
    </recommendedName>
</protein>
<reference evidence="3" key="2">
    <citation type="submission" date="2025-08" db="UniProtKB">
        <authorList>
            <consortium name="Ensembl"/>
        </authorList>
    </citation>
    <scope>IDENTIFICATION</scope>
</reference>
<dbReference type="InterPro" id="IPR013106">
    <property type="entry name" value="Ig_V-set"/>
</dbReference>
<dbReference type="InterPro" id="IPR050150">
    <property type="entry name" value="IgV_Light_Chain"/>
</dbReference>
<name>A0A670JYH4_PODMU</name>
<proteinExistence type="predicted"/>
<dbReference type="FunFam" id="2.60.40.10:FF:001230">
    <property type="entry name" value="Immunoglobulin kappa variable 8-16"/>
    <property type="match status" value="1"/>
</dbReference>
<dbReference type="PROSITE" id="PS00290">
    <property type="entry name" value="IG_MHC"/>
    <property type="match status" value="1"/>
</dbReference>
<evidence type="ECO:0000313" key="4">
    <source>
        <dbReference type="Proteomes" id="UP000472272"/>
    </source>
</evidence>
<dbReference type="FunFam" id="2.60.40.10:FF:000283">
    <property type="entry name" value="Immunoglobulin kappa constant"/>
    <property type="match status" value="1"/>
</dbReference>
<dbReference type="PANTHER" id="PTHR23267">
    <property type="entry name" value="IMMUNOGLOBULIN LIGHT CHAIN"/>
    <property type="match status" value="1"/>
</dbReference>
<dbReference type="CDD" id="cd07699">
    <property type="entry name" value="IgC1_L"/>
    <property type="match status" value="1"/>
</dbReference>
<organism evidence="3 4">
    <name type="scientific">Podarcis muralis</name>
    <name type="common">Wall lizard</name>
    <name type="synonym">Lacerta muralis</name>
    <dbReference type="NCBI Taxonomy" id="64176"/>
    <lineage>
        <taxon>Eukaryota</taxon>
        <taxon>Metazoa</taxon>
        <taxon>Chordata</taxon>
        <taxon>Craniata</taxon>
        <taxon>Vertebrata</taxon>
        <taxon>Euteleostomi</taxon>
        <taxon>Lepidosauria</taxon>
        <taxon>Squamata</taxon>
        <taxon>Bifurcata</taxon>
        <taxon>Unidentata</taxon>
        <taxon>Episquamata</taxon>
        <taxon>Laterata</taxon>
        <taxon>Lacertibaenia</taxon>
        <taxon>Lacertidae</taxon>
        <taxon>Podarcis</taxon>
    </lineage>
</organism>
<dbReference type="InterPro" id="IPR003597">
    <property type="entry name" value="Ig_C1-set"/>
</dbReference>
<keyword evidence="1" id="KW-1015">Disulfide bond</keyword>
<dbReference type="SUPFAM" id="SSF48726">
    <property type="entry name" value="Immunoglobulin"/>
    <property type="match status" value="2"/>
</dbReference>
<dbReference type="InterPro" id="IPR003599">
    <property type="entry name" value="Ig_sub"/>
</dbReference>
<evidence type="ECO:0000256" key="1">
    <source>
        <dbReference type="ARBA" id="ARBA00023157"/>
    </source>
</evidence>
<feature type="domain" description="Ig-like" evidence="2">
    <location>
        <begin position="30"/>
        <end position="131"/>
    </location>
</feature>
<dbReference type="InterPro" id="IPR013783">
    <property type="entry name" value="Ig-like_fold"/>
</dbReference>
<reference evidence="3 4" key="1">
    <citation type="journal article" date="2019" name="Proc. Natl. Acad. Sci. U.S.A.">
        <title>Regulatory changes in pterin and carotenoid genes underlie balanced color polymorphisms in the wall lizard.</title>
        <authorList>
            <person name="Andrade P."/>
            <person name="Pinho C."/>
            <person name="Perez I de Lanuza G."/>
            <person name="Afonso S."/>
            <person name="Brejcha J."/>
            <person name="Rubin C.J."/>
            <person name="Wallerman O."/>
            <person name="Pereira P."/>
            <person name="Sabatino S.J."/>
            <person name="Bellati A."/>
            <person name="Pellitteri-Rosa D."/>
            <person name="Bosakova Z."/>
            <person name="Bunikis I."/>
            <person name="Carretero M.A."/>
            <person name="Feiner N."/>
            <person name="Marsik P."/>
            <person name="Pauperio F."/>
            <person name="Salvi D."/>
            <person name="Soler L."/>
            <person name="While G.M."/>
            <person name="Uller T."/>
            <person name="Font E."/>
            <person name="Andersson L."/>
            <person name="Carneiro M."/>
        </authorList>
    </citation>
    <scope>NUCLEOTIDE SEQUENCE</scope>
</reference>
<dbReference type="Proteomes" id="UP000472272">
    <property type="component" value="Chromosome 13"/>
</dbReference>
<dbReference type="AlphaFoldDB" id="A0A670JYH4"/>
<dbReference type="SMART" id="SM00406">
    <property type="entry name" value="IGv"/>
    <property type="match status" value="1"/>
</dbReference>
<dbReference type="InterPro" id="IPR007110">
    <property type="entry name" value="Ig-like_dom"/>
</dbReference>
<dbReference type="InterPro" id="IPR003006">
    <property type="entry name" value="Ig/MHC_CS"/>
</dbReference>
<dbReference type="Pfam" id="PF07686">
    <property type="entry name" value="V-set"/>
    <property type="match status" value="1"/>
</dbReference>
<dbReference type="OMA" id="YCKSLHE"/>
<evidence type="ECO:0000259" key="2">
    <source>
        <dbReference type="PROSITE" id="PS50835"/>
    </source>
</evidence>
<evidence type="ECO:0000313" key="3">
    <source>
        <dbReference type="Ensembl" id="ENSPMRP00000028890.1"/>
    </source>
</evidence>
<dbReference type="SMART" id="SM00407">
    <property type="entry name" value="IGc1"/>
    <property type="match status" value="1"/>
</dbReference>
<dbReference type="InterPro" id="IPR036179">
    <property type="entry name" value="Ig-like_dom_sf"/>
</dbReference>
<dbReference type="SMART" id="SM00409">
    <property type="entry name" value="IG"/>
    <property type="match status" value="1"/>
</dbReference>
<dbReference type="GeneTree" id="ENSGT00940000154869"/>
<dbReference type="PROSITE" id="PS50835">
    <property type="entry name" value="IG_LIKE"/>
    <property type="match status" value="2"/>
</dbReference>
<dbReference type="Pfam" id="PF07654">
    <property type="entry name" value="C1-set"/>
    <property type="match status" value="1"/>
</dbReference>
<sequence length="261" mass="28667">MWGIGIRLSPLPKENIVRSTTWSEGRWTIPQLKKVADPCFKGSVIVITQTPASLQASPGDRVTILCRASSSVNSNMDFYQFKPGQKPKVLIYSGSSPFQETPDRFSGSRSNTDFSFTINGVDAEDEAEYHCFQRQNNGKPLWLIFGGGTKLEITQDSTPSALIFPPTPEQLKMDSATAVCLVSTFYPSNLTVVWKVDGTPVTEGVQTSPPASDTDNTYKLSSTLTFPTSDFNTHESYSCEVTHKTLSSPLVKSFKRSELSG</sequence>
<feature type="domain" description="Ig-like" evidence="2">
    <location>
        <begin position="159"/>
        <end position="255"/>
    </location>
</feature>
<reference evidence="3" key="3">
    <citation type="submission" date="2025-09" db="UniProtKB">
        <authorList>
            <consortium name="Ensembl"/>
        </authorList>
    </citation>
    <scope>IDENTIFICATION</scope>
</reference>
<accession>A0A670JYH4</accession>
<dbReference type="Gene3D" id="2.60.40.10">
    <property type="entry name" value="Immunoglobulins"/>
    <property type="match status" value="2"/>
</dbReference>